<dbReference type="InterPro" id="IPR023091">
    <property type="entry name" value="MetalPrtase_cat_dom_sf_prd"/>
</dbReference>
<organism evidence="10">
    <name type="scientific">freshwater metagenome</name>
    <dbReference type="NCBI Taxonomy" id="449393"/>
    <lineage>
        <taxon>unclassified sequences</taxon>
        <taxon>metagenomes</taxon>
        <taxon>ecological metagenomes</taxon>
    </lineage>
</organism>
<protein>
    <submittedName>
        <fullName evidence="10">Unannotated protein</fullName>
    </submittedName>
</protein>
<comment type="similarity">
    <text evidence="2">Belongs to the endoribonuclease YbeY family.</text>
</comment>
<dbReference type="GO" id="GO:0006364">
    <property type="term" value="P:rRNA processing"/>
    <property type="evidence" value="ECO:0007669"/>
    <property type="project" value="InterPro"/>
</dbReference>
<feature type="region of interest" description="Disordered" evidence="8">
    <location>
        <begin position="155"/>
        <end position="187"/>
    </location>
</feature>
<dbReference type="PROSITE" id="PS01306">
    <property type="entry name" value="UPF0054"/>
    <property type="match status" value="1"/>
</dbReference>
<keyword evidence="7" id="KW-0862">Zinc</keyword>
<dbReference type="Gene3D" id="3.40.390.30">
    <property type="entry name" value="Metalloproteases ('zincins'), catalytic domain"/>
    <property type="match status" value="1"/>
</dbReference>
<reference evidence="10" key="1">
    <citation type="submission" date="2020-05" db="EMBL/GenBank/DDBJ databases">
        <authorList>
            <person name="Chiriac C."/>
            <person name="Salcher M."/>
            <person name="Ghai R."/>
            <person name="Kavagutti S V."/>
        </authorList>
    </citation>
    <scope>NUCLEOTIDE SEQUENCE</scope>
</reference>
<keyword evidence="4" id="KW-0479">Metal-binding</keyword>
<keyword evidence="3" id="KW-0540">Nuclease</keyword>
<dbReference type="EMBL" id="CAEZSF010000114">
    <property type="protein sequence ID" value="CAB4543744.1"/>
    <property type="molecule type" value="Genomic_DNA"/>
</dbReference>
<evidence type="ECO:0000256" key="8">
    <source>
        <dbReference type="SAM" id="MobiDB-lite"/>
    </source>
</evidence>
<dbReference type="SUPFAM" id="SSF55486">
    <property type="entry name" value="Metalloproteases ('zincins'), catalytic domain"/>
    <property type="match status" value="1"/>
</dbReference>
<proteinExistence type="inferred from homology"/>
<evidence type="ECO:0000256" key="6">
    <source>
        <dbReference type="ARBA" id="ARBA00022801"/>
    </source>
</evidence>
<evidence type="ECO:0000256" key="2">
    <source>
        <dbReference type="ARBA" id="ARBA00010875"/>
    </source>
</evidence>
<dbReference type="AlphaFoldDB" id="A0A6J6U4B4"/>
<gene>
    <name evidence="9" type="ORF">UFOPK1358_01178</name>
    <name evidence="10" type="ORF">UFOPK2766_01852</name>
    <name evidence="11" type="ORF">UFOPK3519_00925</name>
</gene>
<dbReference type="HAMAP" id="MF_00009">
    <property type="entry name" value="Endoribonucl_YbeY"/>
    <property type="match status" value="1"/>
</dbReference>
<dbReference type="GO" id="GO:0004519">
    <property type="term" value="F:endonuclease activity"/>
    <property type="evidence" value="ECO:0007669"/>
    <property type="project" value="UniProtKB-KW"/>
</dbReference>
<evidence type="ECO:0000256" key="5">
    <source>
        <dbReference type="ARBA" id="ARBA00022759"/>
    </source>
</evidence>
<dbReference type="Pfam" id="PF02130">
    <property type="entry name" value="YbeY"/>
    <property type="match status" value="1"/>
</dbReference>
<dbReference type="NCBIfam" id="TIGR00043">
    <property type="entry name" value="rRNA maturation RNase YbeY"/>
    <property type="match status" value="1"/>
</dbReference>
<evidence type="ECO:0000256" key="4">
    <source>
        <dbReference type="ARBA" id="ARBA00022723"/>
    </source>
</evidence>
<comment type="cofactor">
    <cofactor evidence="1">
        <name>Zn(2+)</name>
        <dbReference type="ChEBI" id="CHEBI:29105"/>
    </cofactor>
</comment>
<evidence type="ECO:0000313" key="10">
    <source>
        <dbReference type="EMBL" id="CAB4754721.1"/>
    </source>
</evidence>
<evidence type="ECO:0000313" key="9">
    <source>
        <dbReference type="EMBL" id="CAB4543744.1"/>
    </source>
</evidence>
<dbReference type="GO" id="GO:0004222">
    <property type="term" value="F:metalloendopeptidase activity"/>
    <property type="evidence" value="ECO:0007669"/>
    <property type="project" value="InterPro"/>
</dbReference>
<dbReference type="EMBL" id="CAFBMG010000062">
    <property type="protein sequence ID" value="CAB4902766.1"/>
    <property type="molecule type" value="Genomic_DNA"/>
</dbReference>
<evidence type="ECO:0000256" key="7">
    <source>
        <dbReference type="ARBA" id="ARBA00022833"/>
    </source>
</evidence>
<evidence type="ECO:0000256" key="1">
    <source>
        <dbReference type="ARBA" id="ARBA00001947"/>
    </source>
</evidence>
<evidence type="ECO:0000256" key="3">
    <source>
        <dbReference type="ARBA" id="ARBA00022722"/>
    </source>
</evidence>
<dbReference type="EMBL" id="CAEZYU010000103">
    <property type="protein sequence ID" value="CAB4754721.1"/>
    <property type="molecule type" value="Genomic_DNA"/>
</dbReference>
<evidence type="ECO:0000313" key="11">
    <source>
        <dbReference type="EMBL" id="CAB4902766.1"/>
    </source>
</evidence>
<name>A0A6J6U4B4_9ZZZZ</name>
<accession>A0A6J6U4B4</accession>
<sequence>MNTELQGEGPPSIRSSDNRVDSHISVDLDALSNLFAAALQREGVSGFAEASITLLDPSEIAQLKVQYLDGDGAATDVLSFPIDGADCPEESAGGPSSWMVGDVLICPAVAEAQAPDHAGNLQDELALLVIHATLHLLGWDHVEQTERQEMWQRESELFSELSGTPERNPWLEADYRHDQSRGVGPTP</sequence>
<keyword evidence="5" id="KW-0255">Endonuclease</keyword>
<dbReference type="PANTHER" id="PTHR46986:SF1">
    <property type="entry name" value="ENDORIBONUCLEASE YBEY, CHLOROPLASTIC"/>
    <property type="match status" value="1"/>
</dbReference>
<dbReference type="InterPro" id="IPR020549">
    <property type="entry name" value="YbeY_CS"/>
</dbReference>
<keyword evidence="6" id="KW-0378">Hydrolase</keyword>
<dbReference type="PANTHER" id="PTHR46986">
    <property type="entry name" value="ENDORIBONUCLEASE YBEY, CHLOROPLASTIC"/>
    <property type="match status" value="1"/>
</dbReference>
<dbReference type="GO" id="GO:0046872">
    <property type="term" value="F:metal ion binding"/>
    <property type="evidence" value="ECO:0007669"/>
    <property type="project" value="UniProtKB-KW"/>
</dbReference>
<dbReference type="InterPro" id="IPR002036">
    <property type="entry name" value="YbeY"/>
</dbReference>